<name>A0A3Q3GK39_9LABR</name>
<dbReference type="PANTHER" id="PTHR21228">
    <property type="entry name" value="FAST LEU-RICH DOMAIN-CONTAINING"/>
    <property type="match status" value="1"/>
</dbReference>
<dbReference type="OrthoDB" id="9369505at2759"/>
<dbReference type="InterPro" id="IPR050870">
    <property type="entry name" value="FAST_kinase"/>
</dbReference>
<dbReference type="GO" id="GO:0003723">
    <property type="term" value="F:RNA binding"/>
    <property type="evidence" value="ECO:0007669"/>
    <property type="project" value="TreeGrafter"/>
</dbReference>
<dbReference type="Pfam" id="PF06743">
    <property type="entry name" value="FAST_1"/>
    <property type="match status" value="1"/>
</dbReference>
<dbReference type="GeneTree" id="ENSGT01030000234607"/>
<feature type="domain" description="RAP" evidence="4">
    <location>
        <begin position="591"/>
        <end position="648"/>
    </location>
</feature>
<dbReference type="GO" id="GO:0044528">
    <property type="term" value="P:regulation of mitochondrial mRNA stability"/>
    <property type="evidence" value="ECO:0007669"/>
    <property type="project" value="InterPro"/>
</dbReference>
<dbReference type="SMART" id="SM00952">
    <property type="entry name" value="RAP"/>
    <property type="match status" value="1"/>
</dbReference>
<dbReference type="PANTHER" id="PTHR21228:SF1">
    <property type="entry name" value="FAST KINASE DOMAIN-CONTAINING PROTEIN 2, MITOCHONDRIAL"/>
    <property type="match status" value="1"/>
</dbReference>
<dbReference type="AlphaFoldDB" id="A0A3Q3GK39"/>
<accession>A0A3Q3GK39</accession>
<feature type="compositionally biased region" description="Basic and acidic residues" evidence="3">
    <location>
        <begin position="69"/>
        <end position="84"/>
    </location>
</feature>
<evidence type="ECO:0000313" key="6">
    <source>
        <dbReference type="Proteomes" id="UP000261660"/>
    </source>
</evidence>
<dbReference type="PROSITE" id="PS51286">
    <property type="entry name" value="RAP"/>
    <property type="match status" value="1"/>
</dbReference>
<evidence type="ECO:0000259" key="4">
    <source>
        <dbReference type="PROSITE" id="PS51286"/>
    </source>
</evidence>
<evidence type="ECO:0000256" key="2">
    <source>
        <dbReference type="ARBA" id="ARBA00023128"/>
    </source>
</evidence>
<evidence type="ECO:0000256" key="3">
    <source>
        <dbReference type="SAM" id="MobiDB-lite"/>
    </source>
</evidence>
<evidence type="ECO:0000313" key="5">
    <source>
        <dbReference type="Ensembl" id="ENSLBEP00000033631.1"/>
    </source>
</evidence>
<dbReference type="GO" id="GO:0000963">
    <property type="term" value="P:mitochondrial RNA processing"/>
    <property type="evidence" value="ECO:0007669"/>
    <property type="project" value="TreeGrafter"/>
</dbReference>
<dbReference type="Proteomes" id="UP000261660">
    <property type="component" value="Unplaced"/>
</dbReference>
<dbReference type="GO" id="GO:0035770">
    <property type="term" value="C:ribonucleoprotein granule"/>
    <property type="evidence" value="ECO:0007669"/>
    <property type="project" value="TreeGrafter"/>
</dbReference>
<sequence length="666" mass="75566">MSVRVTKEVVRWALRFCSRGSLGHHRSPLLTASIKNKSLHTQQSALILGARQTQTPLSRSLVSSARFYSQDRTHNEDSEERERLSSSLPAEVQSDDPASSRPSWMSAFMDRLQGCGSPSDVLDLTCEHSPTPREISNCLTHMWSCMKKLTDEQRRYELRLMFEHHAFDRLLQEAMKNVRLVHSEDLAYSLISMINLGVPQGSRVVQTFLRACQESLNDFDEKGLSILASCLENMEPSPNVSALKDGMRLVVEAQLPTIQSVMSLQTMMRVLGKDTPLHLKRKLEAKAVSMKDQFSLPNSLHMISTMVTLGFHSKPLLDVCTNNIRENLNGIPFNRLFKLLLSCRDLRYRDSDLFKDISDYVASVIYMWTNKQAVLFLFVFESLGFCPDALMEEFAEKVIADPDALTLKDLLCVLKVYSSLNYDLQHRRQQFLDSLCQVLESYLPKMSRFELLRAVFSLCILGHFPSAPLEKLLKESTVEQLQMTSPKFLENQSRLLWMLDLCLRLDRPALSRPLTVPSSSLVDYTPVHPSINSVLSLCLRDVLGDEADTILEEEVVVENMYFIDAVITKPLPNQTPATEAASPPAESSQRIAVLCAPPSAVCFGTSRPRGPLAVRIRHLRILGYDPVMVTEQGLQFMSEEKRKEFLREQIYPEHHGGQKQPEMEQL</sequence>
<proteinExistence type="predicted"/>
<organism evidence="5 6">
    <name type="scientific">Labrus bergylta</name>
    <name type="common">ballan wrasse</name>
    <dbReference type="NCBI Taxonomy" id="56723"/>
    <lineage>
        <taxon>Eukaryota</taxon>
        <taxon>Metazoa</taxon>
        <taxon>Chordata</taxon>
        <taxon>Craniata</taxon>
        <taxon>Vertebrata</taxon>
        <taxon>Euteleostomi</taxon>
        <taxon>Actinopterygii</taxon>
        <taxon>Neopterygii</taxon>
        <taxon>Teleostei</taxon>
        <taxon>Neoteleostei</taxon>
        <taxon>Acanthomorphata</taxon>
        <taxon>Eupercaria</taxon>
        <taxon>Labriformes</taxon>
        <taxon>Labridae</taxon>
        <taxon>Labrus</taxon>
    </lineage>
</organism>
<dbReference type="InterPro" id="IPR013584">
    <property type="entry name" value="RAP"/>
</dbReference>
<reference evidence="5" key="1">
    <citation type="submission" date="2025-08" db="UniProtKB">
        <authorList>
            <consortium name="Ensembl"/>
        </authorList>
    </citation>
    <scope>IDENTIFICATION</scope>
</reference>
<dbReference type="GO" id="GO:0005759">
    <property type="term" value="C:mitochondrial matrix"/>
    <property type="evidence" value="ECO:0007669"/>
    <property type="project" value="TreeGrafter"/>
</dbReference>
<reference evidence="5" key="2">
    <citation type="submission" date="2025-09" db="UniProtKB">
        <authorList>
            <consortium name="Ensembl"/>
        </authorList>
    </citation>
    <scope>IDENTIFICATION</scope>
</reference>
<dbReference type="InParanoid" id="A0A3Q3GK39"/>
<dbReference type="STRING" id="56723.ENSLBEP00000033631"/>
<keyword evidence="2" id="KW-0496">Mitochondrion</keyword>
<protein>
    <submittedName>
        <fullName evidence="5">FAST kinase domains 2</fullName>
    </submittedName>
</protein>
<feature type="region of interest" description="Disordered" evidence="3">
    <location>
        <begin position="68"/>
        <end position="102"/>
    </location>
</feature>
<dbReference type="Ensembl" id="ENSLBET00000035102.1">
    <property type="protein sequence ID" value="ENSLBEP00000033631.1"/>
    <property type="gene ID" value="ENSLBEG00000025329.1"/>
</dbReference>
<evidence type="ECO:0000256" key="1">
    <source>
        <dbReference type="ARBA" id="ARBA00004173"/>
    </source>
</evidence>
<keyword evidence="6" id="KW-1185">Reference proteome</keyword>
<comment type="subcellular location">
    <subcellularLocation>
        <location evidence="1">Mitochondrion</location>
    </subcellularLocation>
</comment>
<dbReference type="InterPro" id="IPR010622">
    <property type="entry name" value="FAST_Leu-rich"/>
</dbReference>